<dbReference type="PROSITE" id="PS50005">
    <property type="entry name" value="TPR"/>
    <property type="match status" value="1"/>
</dbReference>
<dbReference type="Pfam" id="PF14559">
    <property type="entry name" value="TPR_19"/>
    <property type="match status" value="1"/>
</dbReference>
<dbReference type="SUPFAM" id="SSF52540">
    <property type="entry name" value="P-loop containing nucleoside triphosphate hydrolases"/>
    <property type="match status" value="1"/>
</dbReference>
<comment type="caution">
    <text evidence="3">The sequence shown here is derived from an EMBL/GenBank/DDBJ whole genome shotgun (WGS) entry which is preliminary data.</text>
</comment>
<keyword evidence="4" id="KW-1185">Reference proteome</keyword>
<dbReference type="GO" id="GO:0008476">
    <property type="term" value="F:protein-tyrosine sulfotransferase activity"/>
    <property type="evidence" value="ECO:0007669"/>
    <property type="project" value="InterPro"/>
</dbReference>
<dbReference type="PANTHER" id="PTHR12788">
    <property type="entry name" value="PROTEIN-TYROSINE SULFOTRANSFERASE 2"/>
    <property type="match status" value="1"/>
</dbReference>
<dbReference type="RefSeq" id="WP_162846708.1">
    <property type="nucleotide sequence ID" value="NZ_NIHB01000001.1"/>
</dbReference>
<dbReference type="SMART" id="SM00028">
    <property type="entry name" value="TPR"/>
    <property type="match status" value="2"/>
</dbReference>
<name>A0A4R6XTG9_9GAMM</name>
<proteinExistence type="predicted"/>
<sequence length="530" mass="60810">MTATLMQQQKLDQVNDLVQQKQFSQALTLIKKITQDHPDFAAAWFNCAFLLFQSGEINEAADAINMAKQLEPENFTYAFQEVMMFDSLNRPDKVLPLAQKLAANPPPNQQMNEKLALILEANEDFASALKLYEYMAITQGNQVNWLLKQATAQQNLGNIAQATKLCDQALDTEPNNADGHFLRSHLKKQTLTDNHIDRLRTACDSQLIPPSEKTKLYYALAKELEDCSQWAESFKARHKGSVLFRQSFQYDLQSDIDFMRQIQLEYDADFVRQKSSKNTSERPIFIVGLPRSGTTLLDRIISSHDDVKAAGELKQINRCMLQGLQQLKLNPQLSRTAMVTASKRMDFDRFGQDYLQTSSARTGSKPRFTDKFPQNSYYVGMILKALPNAKIIIMQRHPVAICYAVYKQLFSQDSYPFSYDLEEMAAYYNQHNQLLNHWQQIGGDSVKTVYYEDLVKDLTHQAKDILAFLNLTWQPQCLDFHKNRQPTATASASQVRQKLYTGSVDLWRHYEQQLQPLIKMLDVNTGRTNP</sequence>
<keyword evidence="2" id="KW-0802">TPR repeat</keyword>
<feature type="repeat" description="TPR" evidence="2">
    <location>
        <begin position="41"/>
        <end position="74"/>
    </location>
</feature>
<evidence type="ECO:0000256" key="1">
    <source>
        <dbReference type="ARBA" id="ARBA00022679"/>
    </source>
</evidence>
<dbReference type="Gene3D" id="3.40.50.300">
    <property type="entry name" value="P-loop containing nucleotide triphosphate hydrolases"/>
    <property type="match status" value="1"/>
</dbReference>
<dbReference type="InterPro" id="IPR027417">
    <property type="entry name" value="P-loop_NTPase"/>
</dbReference>
<keyword evidence="1" id="KW-0808">Transferase</keyword>
<reference evidence="3 4" key="1">
    <citation type="submission" date="2019-03" db="EMBL/GenBank/DDBJ databases">
        <title>Genomic Encyclopedia of Type Strains, Phase IV (KMG-IV): sequencing the most valuable type-strain genomes for metagenomic binning, comparative biology and taxonomic classification.</title>
        <authorList>
            <person name="Goeker M."/>
        </authorList>
    </citation>
    <scope>NUCLEOTIDE SEQUENCE [LARGE SCALE GENOMIC DNA]</scope>
    <source>
        <strain evidence="3 4">DSM 25488</strain>
    </source>
</reference>
<protein>
    <submittedName>
        <fullName evidence="3">Tetratricopeptide repeat protein</fullName>
    </submittedName>
</protein>
<dbReference type="InterPro" id="IPR011990">
    <property type="entry name" value="TPR-like_helical_dom_sf"/>
</dbReference>
<evidence type="ECO:0000313" key="4">
    <source>
        <dbReference type="Proteomes" id="UP000295724"/>
    </source>
</evidence>
<dbReference type="Pfam" id="PF13469">
    <property type="entry name" value="Sulfotransfer_3"/>
    <property type="match status" value="1"/>
</dbReference>
<dbReference type="AlphaFoldDB" id="A0A4R6XTG9"/>
<organism evidence="3 4">
    <name type="scientific">Marinicella litoralis</name>
    <dbReference type="NCBI Taxonomy" id="644220"/>
    <lineage>
        <taxon>Bacteria</taxon>
        <taxon>Pseudomonadati</taxon>
        <taxon>Pseudomonadota</taxon>
        <taxon>Gammaproteobacteria</taxon>
        <taxon>Lysobacterales</taxon>
        <taxon>Marinicellaceae</taxon>
        <taxon>Marinicella</taxon>
    </lineage>
</organism>
<dbReference type="SUPFAM" id="SSF48452">
    <property type="entry name" value="TPR-like"/>
    <property type="match status" value="1"/>
</dbReference>
<dbReference type="Gene3D" id="1.25.40.10">
    <property type="entry name" value="Tetratricopeptide repeat domain"/>
    <property type="match status" value="1"/>
</dbReference>
<dbReference type="Proteomes" id="UP000295724">
    <property type="component" value="Unassembled WGS sequence"/>
</dbReference>
<evidence type="ECO:0000256" key="2">
    <source>
        <dbReference type="PROSITE-ProRule" id="PRU00339"/>
    </source>
</evidence>
<dbReference type="EMBL" id="SNZB01000001">
    <property type="protein sequence ID" value="TDR23252.1"/>
    <property type="molecule type" value="Genomic_DNA"/>
</dbReference>
<gene>
    <name evidence="3" type="ORF">C8D91_0112</name>
</gene>
<evidence type="ECO:0000313" key="3">
    <source>
        <dbReference type="EMBL" id="TDR23252.1"/>
    </source>
</evidence>
<dbReference type="InterPro" id="IPR019734">
    <property type="entry name" value="TPR_rpt"/>
</dbReference>
<accession>A0A4R6XTG9</accession>
<dbReference type="InterPro" id="IPR026634">
    <property type="entry name" value="TPST-like"/>
</dbReference>
<dbReference type="PANTHER" id="PTHR12788:SF10">
    <property type="entry name" value="PROTEIN-TYROSINE SULFOTRANSFERASE"/>
    <property type="match status" value="1"/>
</dbReference>